<dbReference type="SUPFAM" id="SSF50118">
    <property type="entry name" value="Cell growth inhibitor/plasmid maintenance toxic component"/>
    <property type="match status" value="1"/>
</dbReference>
<dbReference type="Proteomes" id="UP001231924">
    <property type="component" value="Unassembled WGS sequence"/>
</dbReference>
<dbReference type="RefSeq" id="WP_286054183.1">
    <property type="nucleotide sequence ID" value="NZ_JASVWF010000003.1"/>
</dbReference>
<keyword evidence="3" id="KW-1185">Reference proteome</keyword>
<dbReference type="InterPro" id="IPR015035">
    <property type="entry name" value="DUF1918"/>
</dbReference>
<evidence type="ECO:0000259" key="1">
    <source>
        <dbReference type="Pfam" id="PF08940"/>
    </source>
</evidence>
<protein>
    <submittedName>
        <fullName evidence="2">DUF1918 domain-containing protein</fullName>
    </submittedName>
</protein>
<feature type="domain" description="DUF1918" evidence="1">
    <location>
        <begin position="1"/>
        <end position="56"/>
    </location>
</feature>
<dbReference type="Pfam" id="PF08940">
    <property type="entry name" value="DUF1918"/>
    <property type="match status" value="1"/>
</dbReference>
<evidence type="ECO:0000313" key="3">
    <source>
        <dbReference type="Proteomes" id="UP001231924"/>
    </source>
</evidence>
<name>A0ABT7MBB1_9PSEU</name>
<evidence type="ECO:0000313" key="2">
    <source>
        <dbReference type="EMBL" id="MDL5157736.1"/>
    </source>
</evidence>
<accession>A0ABT7MBB1</accession>
<dbReference type="Gene3D" id="2.30.30.440">
    <property type="entry name" value="Domain of unknown function DUF1918"/>
    <property type="match status" value="1"/>
</dbReference>
<reference evidence="2 3" key="1">
    <citation type="submission" date="2023-06" db="EMBL/GenBank/DDBJ databases">
        <title>Actinomycetospora Odt1-22.</title>
        <authorList>
            <person name="Supong K."/>
        </authorList>
    </citation>
    <scope>NUCLEOTIDE SEQUENCE [LARGE SCALE GENOMIC DNA]</scope>
    <source>
        <strain evidence="2 3">Odt1-22</strain>
    </source>
</reference>
<dbReference type="EMBL" id="JASVWF010000003">
    <property type="protein sequence ID" value="MDL5157736.1"/>
    <property type="molecule type" value="Genomic_DNA"/>
</dbReference>
<sequence length="111" mass="11392">MSADVGDRITLHANSVDAPDRTGTIVGILGSDGPPYRVRFDNGDETILTPGPDATIAAPTVSERVGQAAEAAGEKATALAEEARATAEDVTGRAARAVADTASKLAERFQK</sequence>
<comment type="caution">
    <text evidence="2">The sequence shown here is derived from an EMBL/GenBank/DDBJ whole genome shotgun (WGS) entry which is preliminary data.</text>
</comment>
<organism evidence="2 3">
    <name type="scientific">Actinomycetospora termitidis</name>
    <dbReference type="NCBI Taxonomy" id="3053470"/>
    <lineage>
        <taxon>Bacteria</taxon>
        <taxon>Bacillati</taxon>
        <taxon>Actinomycetota</taxon>
        <taxon>Actinomycetes</taxon>
        <taxon>Pseudonocardiales</taxon>
        <taxon>Pseudonocardiaceae</taxon>
        <taxon>Actinomycetospora</taxon>
    </lineage>
</organism>
<gene>
    <name evidence="2" type="ORF">QRT03_17350</name>
</gene>
<proteinExistence type="predicted"/>